<dbReference type="EMBL" id="JAPDGR010002539">
    <property type="protein sequence ID" value="KAJ2975315.1"/>
    <property type="molecule type" value="Genomic_DNA"/>
</dbReference>
<name>A0ACC1N7R6_9PEZI</name>
<organism evidence="1 2">
    <name type="scientific">Xylaria curta</name>
    <dbReference type="NCBI Taxonomy" id="42375"/>
    <lineage>
        <taxon>Eukaryota</taxon>
        <taxon>Fungi</taxon>
        <taxon>Dikarya</taxon>
        <taxon>Ascomycota</taxon>
        <taxon>Pezizomycotina</taxon>
        <taxon>Sordariomycetes</taxon>
        <taxon>Xylariomycetidae</taxon>
        <taxon>Xylariales</taxon>
        <taxon>Xylariaceae</taxon>
        <taxon>Xylaria</taxon>
    </lineage>
</organism>
<sequence>MASERAHKEYAVGWICALPKEQTAAIAMLDETHPTLLKPQNDQNTYTLGSIGNHNIVVACLPTGNIGTTPAATAAIQMVNAFPSIKFGLMVGIGGGVSIKVRLGDVVIGTPTGTYSGVVQWDLGKEEEGGKFTRTGSLNKPPDLLLSAVSKLRSEHELNGSKIPTYMDEMVSRYPRLGSKYLKSQSLQDVRFKAKYEHRNDNGGNAASEDADALSEDEMEEDEEEGESCRYCDKTQVENMKPRDMRVHYGLIASGNKVIKNATFRNKLRRDLGEEVLCVEMEAAGLMNNFPCIVIRGICDYADSHKNNAWQKHAAALAAACAKELLGYIQPSDISQEQAAKDVLNSISSVASSIHKEVVHTRQYLDKEKDLKILDWLIPTNYGLQQTDYFRRRKEGTGQWLLDSNKYQNWVNEPNKTLFCPGIPGAGKTILTSIIVNDLENKFSHDTNDTTVVVSYVYCNYKRHNEQSAENLLSSLLKQLARSLPSLPGNVEQLYDLHNSKHTRPSLLEISEVLKSVTAEYKRVFVIVDALDECQDFDNCRSQFLSAIFDLQNQTETRVNILVTSRPIPDIEKRFRGTMSIEVGASEDDIRRYLCDRISELQGFVARNPSLQREIITRITKAAGGMFLLAQLHFDSLKEKFTSTEIRTALGGLATGSDAYSIAYAQAMARIEGQLPGQSKRAKQVLLWLAFLSLVFPNSAFINSQPLAVPLPFKSASQNSTERMSRKQKMWYRYATKEWGHHARDAPFHPDVLSFIRKSGQVQRSSLQTTGLHLAAYFGLTEVIGKIISECDVNSRDRYGRTPLSWAAQNNHEAVVNQLLTTEGFDPNAQDKDGWVPLLWAAENGQEAIVNQLLSIEGINPDVRDKNGRTPLHWAARYGFEAIFKSLLTTNKVDLNVRDGNGRTPLSWAVGNKHEAIVELMLATDKVDLNVRDGNGRTSLSWAVGNKHEAVVELMLATKRIDPNIQDIHGQTPLLKASEYGSEAIIKLLLATRRIDPNIWDIHGQTPLLKATEYGHEAIIKLLLATKQTDPNLRNKYGSTPLLLAVTSEHEAIVKLLLSAEGVDANLQSNEGHTPLMRAAESDWETGVRMLLEASVDINAVDNNGRTALYWAVRSNRETVVRMLLEAGADTDIASKYGGAALDWAVLFGHPTMERLLLDFGAALSLDFYDFNDCSEGNPSRKKRRLW</sequence>
<comment type="caution">
    <text evidence="1">The sequence shown here is derived from an EMBL/GenBank/DDBJ whole genome shotgun (WGS) entry which is preliminary data.</text>
</comment>
<keyword evidence="2" id="KW-1185">Reference proteome</keyword>
<accession>A0ACC1N7R6</accession>
<protein>
    <submittedName>
        <fullName evidence="1">Uncharacterized protein</fullName>
    </submittedName>
</protein>
<dbReference type="Proteomes" id="UP001143856">
    <property type="component" value="Unassembled WGS sequence"/>
</dbReference>
<proteinExistence type="predicted"/>
<evidence type="ECO:0000313" key="1">
    <source>
        <dbReference type="EMBL" id="KAJ2975315.1"/>
    </source>
</evidence>
<gene>
    <name evidence="1" type="ORF">NUW58_g8393</name>
</gene>
<reference evidence="1" key="1">
    <citation type="submission" date="2022-10" db="EMBL/GenBank/DDBJ databases">
        <title>Genome Sequence of Xylaria curta.</title>
        <authorList>
            <person name="Buettner E."/>
        </authorList>
    </citation>
    <scope>NUCLEOTIDE SEQUENCE</scope>
    <source>
        <strain evidence="1">Babe10</strain>
    </source>
</reference>
<evidence type="ECO:0000313" key="2">
    <source>
        <dbReference type="Proteomes" id="UP001143856"/>
    </source>
</evidence>